<reference evidence="3" key="1">
    <citation type="submission" date="2017-06" db="EMBL/GenBank/DDBJ databases">
        <title>Genome analysis of Fimbriiglobus ruber SP5, the first member of the order Planctomycetales with confirmed chitinolytic capability.</title>
        <authorList>
            <person name="Ravin N.V."/>
            <person name="Rakitin A.L."/>
            <person name="Ivanova A.A."/>
            <person name="Beletsky A.V."/>
            <person name="Kulichevskaya I.S."/>
            <person name="Mardanov A.V."/>
            <person name="Dedysh S.N."/>
        </authorList>
    </citation>
    <scope>NUCLEOTIDE SEQUENCE [LARGE SCALE GENOMIC DNA]</scope>
    <source>
        <strain evidence="3">SP5</strain>
    </source>
</reference>
<keyword evidence="1" id="KW-0732">Signal</keyword>
<dbReference type="EMBL" id="NIDE01000014">
    <property type="protein sequence ID" value="OWK37917.1"/>
    <property type="molecule type" value="Genomic_DNA"/>
</dbReference>
<evidence type="ECO:0000313" key="3">
    <source>
        <dbReference type="Proteomes" id="UP000214646"/>
    </source>
</evidence>
<feature type="chain" id="PRO_5013347717" description="Tat (Twin-arginine translocation) pathway signal sequence domain protein" evidence="1">
    <location>
        <begin position="33"/>
        <end position="419"/>
    </location>
</feature>
<keyword evidence="3" id="KW-1185">Reference proteome</keyword>
<proteinExistence type="predicted"/>
<dbReference type="OrthoDB" id="9146593at2"/>
<accession>A0A225DP27</accession>
<gene>
    <name evidence="2" type="ORF">FRUB_07037</name>
</gene>
<sequence>MIDRVLTRRTMLRGAGVTLALPLLESMFPARAADKVVSPQRFVAINIPLGFLPADFFPAKTGRDYQLSPYLEEAKDLRDEFTVISGTSHPDVDGGHSAEKSFLTAAPHPGAPSFTNTISLDQYLARRVGSQTRFASLTLGSHSLSWSANGVSIPTETSPAATFAKLFLKGSEKDVAAQEAHLQDGQSIMDTLLDDARSMRARVSTADRTKLDQYFTAVRETEQRLVKAEAWSKTPKPKVDAKPPAALPWMDFPGIFRAYLDVVRLGLQTDSTRVVAFGGDAGGPIAPLKGVTQAYHTLSHHGLNPGLINELKIIDRETIKIWADFLTNLKKTPDGDSNLLRNTQVLMGSNLGNANGHTTTNLPILHAGGRYRHGQHLAFNQKNNAPLSNLFVSILQGCGQEVDRFASSTGTMTGLERKA</sequence>
<dbReference type="PROSITE" id="PS51318">
    <property type="entry name" value="TAT"/>
    <property type="match status" value="1"/>
</dbReference>
<dbReference type="Pfam" id="PF07586">
    <property type="entry name" value="HXXSHH"/>
    <property type="match status" value="1"/>
</dbReference>
<evidence type="ECO:0008006" key="4">
    <source>
        <dbReference type="Google" id="ProtNLM"/>
    </source>
</evidence>
<feature type="signal peptide" evidence="1">
    <location>
        <begin position="1"/>
        <end position="32"/>
    </location>
</feature>
<evidence type="ECO:0000256" key="1">
    <source>
        <dbReference type="SAM" id="SignalP"/>
    </source>
</evidence>
<evidence type="ECO:0000313" key="2">
    <source>
        <dbReference type="EMBL" id="OWK37917.1"/>
    </source>
</evidence>
<dbReference type="AlphaFoldDB" id="A0A225DP27"/>
<dbReference type="Proteomes" id="UP000214646">
    <property type="component" value="Unassembled WGS sequence"/>
</dbReference>
<dbReference type="InterPro" id="IPR006311">
    <property type="entry name" value="TAT_signal"/>
</dbReference>
<dbReference type="InterPro" id="IPR011447">
    <property type="entry name" value="DUF1552"/>
</dbReference>
<dbReference type="RefSeq" id="WP_088257748.1">
    <property type="nucleotide sequence ID" value="NZ_NIDE01000014.1"/>
</dbReference>
<comment type="caution">
    <text evidence="2">The sequence shown here is derived from an EMBL/GenBank/DDBJ whole genome shotgun (WGS) entry which is preliminary data.</text>
</comment>
<organism evidence="2 3">
    <name type="scientific">Fimbriiglobus ruber</name>
    <dbReference type="NCBI Taxonomy" id="1908690"/>
    <lineage>
        <taxon>Bacteria</taxon>
        <taxon>Pseudomonadati</taxon>
        <taxon>Planctomycetota</taxon>
        <taxon>Planctomycetia</taxon>
        <taxon>Gemmatales</taxon>
        <taxon>Gemmataceae</taxon>
        <taxon>Fimbriiglobus</taxon>
    </lineage>
</organism>
<protein>
    <recommendedName>
        <fullName evidence="4">Tat (Twin-arginine translocation) pathway signal sequence domain protein</fullName>
    </recommendedName>
</protein>
<name>A0A225DP27_9BACT</name>